<evidence type="ECO:0000313" key="1">
    <source>
        <dbReference type="EMBL" id="VAV95184.1"/>
    </source>
</evidence>
<sequence length="404" mass="42785">MRRFAPAFIAMALVVAACVQPPSESVAGSTTEPPELSDATREMIGRACDRVVDALQEGDTAMLVSSLEDIDAALSSSPDVAGIREYTVAAADALPVFEDTPPSAEQLSNAAGPLIDLSNGLIAVGLESCARIGEIAADLTGPVIVDPEATASALAANRAMWEAEGPDTYWMEISFGADGGDRESQCAWNRTIVSQVVDGRPESAITKSPGCVVDIDDTDGVPLTVEGLFSLVEESPGVEMVEVEYAPVFGYPRMLFVGGRGFFYEVSVMSLTAGFADTSQADAVLTELAAQREIWRSAGISSYTMTVQIDCFCPEEYRGPFEVTVVDGAIETATWKGSPVSEMVDQSLLTVEGLFNQIEASANADSITVAYAPLGYPSAIQIDPLRNTMDEELGVRVLGFMVDD</sequence>
<dbReference type="Pfam" id="PF19671">
    <property type="entry name" value="DUF6174"/>
    <property type="match status" value="2"/>
</dbReference>
<proteinExistence type="predicted"/>
<reference evidence="1" key="1">
    <citation type="submission" date="2018-06" db="EMBL/GenBank/DDBJ databases">
        <authorList>
            <person name="Zhirakovskaya E."/>
        </authorList>
    </citation>
    <scope>NUCLEOTIDE SEQUENCE</scope>
</reference>
<dbReference type="AlphaFoldDB" id="A0A3B0RNQ5"/>
<dbReference type="EMBL" id="UOEI01000140">
    <property type="protein sequence ID" value="VAV95184.1"/>
    <property type="molecule type" value="Genomic_DNA"/>
</dbReference>
<accession>A0A3B0RNQ5</accession>
<evidence type="ECO:0008006" key="2">
    <source>
        <dbReference type="Google" id="ProtNLM"/>
    </source>
</evidence>
<protein>
    <recommendedName>
        <fullName evidence="2">Lipoprotein</fullName>
    </recommendedName>
</protein>
<gene>
    <name evidence="1" type="ORF">MNBD_ACTINO01-2299</name>
</gene>
<dbReference type="InterPro" id="IPR046172">
    <property type="entry name" value="DUF6174"/>
</dbReference>
<name>A0A3B0RNQ5_9ZZZZ</name>
<dbReference type="PROSITE" id="PS51257">
    <property type="entry name" value="PROKAR_LIPOPROTEIN"/>
    <property type="match status" value="1"/>
</dbReference>
<organism evidence="1">
    <name type="scientific">hydrothermal vent metagenome</name>
    <dbReference type="NCBI Taxonomy" id="652676"/>
    <lineage>
        <taxon>unclassified sequences</taxon>
        <taxon>metagenomes</taxon>
        <taxon>ecological metagenomes</taxon>
    </lineage>
</organism>